<dbReference type="RefSeq" id="WP_008082289.1">
    <property type="nucleotide sequence ID" value="NC_013926.1"/>
</dbReference>
<dbReference type="GeneID" id="8827642"/>
<keyword evidence="2" id="KW-0808">Transferase</keyword>
<sequence>MEIPENVEYEYEVEVKEELTAKQIGLNVLVFSTPCLVQAMEIAALRCVEPYLPNTHTTVGTGICIKHLKATPLGDKVKVKARLIKADVPKLEFEVEAWDYKGKVGEGKHYRYIVEKKRFEDKIREMMK</sequence>
<keyword evidence="2" id="KW-0012">Acyltransferase</keyword>
<dbReference type="PIRSF" id="PIRSF014972">
    <property type="entry name" value="FlK"/>
    <property type="match status" value="1"/>
</dbReference>
<proteinExistence type="predicted"/>
<evidence type="ECO:0000313" key="3">
    <source>
        <dbReference type="Proteomes" id="UP000001400"/>
    </source>
</evidence>
<dbReference type="PANTHER" id="PTHR36934">
    <property type="entry name" value="BLR0278 PROTEIN"/>
    <property type="match status" value="1"/>
</dbReference>
<dbReference type="EMBL" id="CP001941">
    <property type="protein sequence ID" value="ADD08507.1"/>
    <property type="molecule type" value="Genomic_DNA"/>
</dbReference>
<protein>
    <submittedName>
        <fullName evidence="2">Dihydrolipoamide acyltransferase</fullName>
    </submittedName>
</protein>
<dbReference type="InterPro" id="IPR054485">
    <property type="entry name" value="FlK-like_dom"/>
</dbReference>
<accession>B5I9M0</accession>
<dbReference type="InterPro" id="IPR029069">
    <property type="entry name" value="HotDog_dom_sf"/>
</dbReference>
<dbReference type="InterPro" id="IPR025540">
    <property type="entry name" value="FlK"/>
</dbReference>
<gene>
    <name evidence="2" type="ordered locus">Aboo_0696</name>
</gene>
<dbReference type="SUPFAM" id="SSF54637">
    <property type="entry name" value="Thioesterase/thiol ester dehydrase-isomerase"/>
    <property type="match status" value="1"/>
</dbReference>
<dbReference type="AlphaFoldDB" id="B5I9M0"/>
<keyword evidence="3" id="KW-1185">Reference proteome</keyword>
<dbReference type="Pfam" id="PF22636">
    <property type="entry name" value="FlK"/>
    <property type="match status" value="1"/>
</dbReference>
<dbReference type="eggNOG" id="arCOG04331">
    <property type="taxonomic scope" value="Archaea"/>
</dbReference>
<name>B5I9M0_ACIB4</name>
<dbReference type="Proteomes" id="UP000001400">
    <property type="component" value="Chromosome"/>
</dbReference>
<dbReference type="OrthoDB" id="359228at2157"/>
<dbReference type="PANTHER" id="PTHR36934:SF1">
    <property type="entry name" value="THIOESTERASE DOMAIN-CONTAINING PROTEIN"/>
    <property type="match status" value="1"/>
</dbReference>
<evidence type="ECO:0000259" key="1">
    <source>
        <dbReference type="Pfam" id="PF22636"/>
    </source>
</evidence>
<organism evidence="2 3">
    <name type="scientific">Aciduliprofundum boonei (strain DSM 19572 / T469)</name>
    <dbReference type="NCBI Taxonomy" id="439481"/>
    <lineage>
        <taxon>Archaea</taxon>
        <taxon>Methanobacteriati</taxon>
        <taxon>Thermoplasmatota</taxon>
        <taxon>DHVE2 group</taxon>
        <taxon>Candidatus Aciduliprofundum</taxon>
    </lineage>
</organism>
<dbReference type="HOGENOM" id="CLU_119426_0_1_2"/>
<dbReference type="STRING" id="439481.Aboo_0696"/>
<reference evidence="2" key="1">
    <citation type="submission" date="2010-02" db="EMBL/GenBank/DDBJ databases">
        <title>Complete sequence of Aciduliprofundum boonei T469.</title>
        <authorList>
            <consortium name="US DOE Joint Genome Institute"/>
            <person name="Lucas S."/>
            <person name="Copeland A."/>
            <person name="Lapidus A."/>
            <person name="Cheng J.-F."/>
            <person name="Bruce D."/>
            <person name="Goodwin L."/>
            <person name="Pitluck S."/>
            <person name="Saunders E."/>
            <person name="Detter J.C."/>
            <person name="Han C."/>
            <person name="Tapia R."/>
            <person name="Land M."/>
            <person name="Hauser L."/>
            <person name="Kyrpides N."/>
            <person name="Mikhailova N."/>
            <person name="Flores G."/>
            <person name="Reysenbach A.-L."/>
            <person name="Woyke T."/>
        </authorList>
    </citation>
    <scope>NUCLEOTIDE SEQUENCE</scope>
    <source>
        <strain evidence="2">T469</strain>
    </source>
</reference>
<evidence type="ECO:0000313" key="2">
    <source>
        <dbReference type="EMBL" id="ADD08507.1"/>
    </source>
</evidence>
<dbReference type="KEGG" id="abi:Aboo_0696"/>
<dbReference type="CDD" id="cd03440">
    <property type="entry name" value="hot_dog"/>
    <property type="match status" value="1"/>
</dbReference>
<dbReference type="GO" id="GO:0016746">
    <property type="term" value="F:acyltransferase activity"/>
    <property type="evidence" value="ECO:0007669"/>
    <property type="project" value="UniProtKB-KW"/>
</dbReference>
<feature type="domain" description="Fluoroacetyl-CoA-specific thioesterase-like" evidence="1">
    <location>
        <begin position="15"/>
        <end position="116"/>
    </location>
</feature>
<dbReference type="Gene3D" id="3.10.129.10">
    <property type="entry name" value="Hotdog Thioesterase"/>
    <property type="match status" value="1"/>
</dbReference>